<evidence type="ECO:0000256" key="8">
    <source>
        <dbReference type="ARBA" id="ARBA00022692"/>
    </source>
</evidence>
<evidence type="ECO:0000256" key="1">
    <source>
        <dbReference type="ARBA" id="ARBA00003540"/>
    </source>
</evidence>
<evidence type="ECO:0000256" key="3">
    <source>
        <dbReference type="ARBA" id="ARBA00005811"/>
    </source>
</evidence>
<dbReference type="RefSeq" id="WP_013536366.1">
    <property type="nucleotide sequence ID" value="NC_014924.1"/>
</dbReference>
<evidence type="ECO:0000256" key="12">
    <source>
        <dbReference type="RuleBase" id="RU003879"/>
    </source>
</evidence>
<dbReference type="Pfam" id="PF02472">
    <property type="entry name" value="ExbD"/>
    <property type="match status" value="1"/>
</dbReference>
<keyword evidence="5 12" id="KW-0813">Transport</keyword>
<reference evidence="14 15" key="1">
    <citation type="submission" date="2011-01" db="EMBL/GenBank/DDBJ databases">
        <title>Complete sequence of Pseudoxanthomonas suwonensis 11-1.</title>
        <authorList>
            <consortium name="US DOE Joint Genome Institute"/>
            <person name="Lucas S."/>
            <person name="Copeland A."/>
            <person name="Lapidus A."/>
            <person name="Cheng J.-F."/>
            <person name="Goodwin L."/>
            <person name="Pitluck S."/>
            <person name="Teshima H."/>
            <person name="Detter J.C."/>
            <person name="Han C."/>
            <person name="Tapia R."/>
            <person name="Land M."/>
            <person name="Hauser L."/>
            <person name="Kyrpides N."/>
            <person name="Ivanova N."/>
            <person name="Ovchinnikova G."/>
            <person name="Siebers A.K."/>
            <person name="Allgaier M."/>
            <person name="Thelen M.P."/>
            <person name="Hugenholtz P."/>
            <person name="Gladden J."/>
            <person name="Woyke T."/>
        </authorList>
    </citation>
    <scope>NUCLEOTIDE SEQUENCE [LARGE SCALE GENOMIC DNA]</scope>
    <source>
        <strain evidence="15">11-1</strain>
    </source>
</reference>
<dbReference type="eggNOG" id="COG0848">
    <property type="taxonomic scope" value="Bacteria"/>
</dbReference>
<organism evidence="14 15">
    <name type="scientific">Pseudoxanthomonas suwonensis (strain 11-1)</name>
    <dbReference type="NCBI Taxonomy" id="743721"/>
    <lineage>
        <taxon>Bacteria</taxon>
        <taxon>Pseudomonadati</taxon>
        <taxon>Pseudomonadota</taxon>
        <taxon>Gammaproteobacteria</taxon>
        <taxon>Lysobacterales</taxon>
        <taxon>Lysobacteraceae</taxon>
        <taxon>Pseudoxanthomonas</taxon>
    </lineage>
</organism>
<dbReference type="HOGENOM" id="CLU_085305_1_1_6"/>
<evidence type="ECO:0000256" key="9">
    <source>
        <dbReference type="ARBA" id="ARBA00022927"/>
    </source>
</evidence>
<dbReference type="GO" id="GO:0005886">
    <property type="term" value="C:plasma membrane"/>
    <property type="evidence" value="ECO:0007669"/>
    <property type="project" value="UniProtKB-SubCell"/>
</dbReference>
<dbReference type="OrthoDB" id="9798629at2"/>
<protein>
    <submittedName>
        <fullName evidence="14">Biopolymer transport protein ExbD/TolR</fullName>
    </submittedName>
</protein>
<evidence type="ECO:0000313" key="14">
    <source>
        <dbReference type="EMBL" id="ADV28540.1"/>
    </source>
</evidence>
<dbReference type="KEGG" id="psu:Psesu_2713"/>
<evidence type="ECO:0000256" key="7">
    <source>
        <dbReference type="ARBA" id="ARBA00022519"/>
    </source>
</evidence>
<proteinExistence type="inferred from homology"/>
<dbReference type="PANTHER" id="PTHR30558:SF12">
    <property type="entry name" value="BIOPOLYMER TRANSPORT PROTEIN EXBD"/>
    <property type="match status" value="1"/>
</dbReference>
<dbReference type="Proteomes" id="UP000008632">
    <property type="component" value="Chromosome"/>
</dbReference>
<dbReference type="PANTHER" id="PTHR30558">
    <property type="entry name" value="EXBD MEMBRANE COMPONENT OF PMF-DRIVEN MACROMOLECULE IMPORT SYSTEM"/>
    <property type="match status" value="1"/>
</dbReference>
<dbReference type="GO" id="GO:0022857">
    <property type="term" value="F:transmembrane transporter activity"/>
    <property type="evidence" value="ECO:0007669"/>
    <property type="project" value="InterPro"/>
</dbReference>
<comment type="subunit">
    <text evidence="4">The accessory proteins ExbB and ExbD seem to form a complex with TonB.</text>
</comment>
<dbReference type="EMBL" id="CP002446">
    <property type="protein sequence ID" value="ADV28540.1"/>
    <property type="molecule type" value="Genomic_DNA"/>
</dbReference>
<evidence type="ECO:0000256" key="6">
    <source>
        <dbReference type="ARBA" id="ARBA00022475"/>
    </source>
</evidence>
<keyword evidence="8 12" id="KW-0812">Transmembrane</keyword>
<evidence type="ECO:0000256" key="5">
    <source>
        <dbReference type="ARBA" id="ARBA00022448"/>
    </source>
</evidence>
<evidence type="ECO:0000256" key="11">
    <source>
        <dbReference type="ARBA" id="ARBA00023136"/>
    </source>
</evidence>
<comment type="subcellular location">
    <subcellularLocation>
        <location evidence="2">Cell inner membrane</location>
        <topology evidence="2">Single-pass type II membrane protein</topology>
    </subcellularLocation>
    <subcellularLocation>
        <location evidence="12">Cell membrane</location>
        <topology evidence="12">Single-pass type II membrane protein</topology>
    </subcellularLocation>
</comment>
<dbReference type="GO" id="GO:0015031">
    <property type="term" value="P:protein transport"/>
    <property type="evidence" value="ECO:0007669"/>
    <property type="project" value="UniProtKB-KW"/>
</dbReference>
<evidence type="ECO:0000313" key="15">
    <source>
        <dbReference type="Proteomes" id="UP000008632"/>
    </source>
</evidence>
<evidence type="ECO:0000256" key="10">
    <source>
        <dbReference type="ARBA" id="ARBA00022989"/>
    </source>
</evidence>
<accession>E6WW49</accession>
<dbReference type="InterPro" id="IPR003400">
    <property type="entry name" value="ExbD"/>
</dbReference>
<dbReference type="AlphaFoldDB" id="E6WW49"/>
<comment type="function">
    <text evidence="1">Involved in the TonB-dependent energy-dependent transport of various receptor-bound substrates.</text>
</comment>
<keyword evidence="11 13" id="KW-0472">Membrane</keyword>
<evidence type="ECO:0000256" key="13">
    <source>
        <dbReference type="SAM" id="Phobius"/>
    </source>
</evidence>
<dbReference type="Gene3D" id="3.30.420.270">
    <property type="match status" value="1"/>
</dbReference>
<comment type="similarity">
    <text evidence="3 12">Belongs to the ExbD/TolR family.</text>
</comment>
<feature type="transmembrane region" description="Helical" evidence="13">
    <location>
        <begin position="20"/>
        <end position="39"/>
    </location>
</feature>
<evidence type="ECO:0000256" key="2">
    <source>
        <dbReference type="ARBA" id="ARBA00004249"/>
    </source>
</evidence>
<dbReference type="STRING" id="743721.Psesu_2713"/>
<sequence length="135" mass="14557">MAFSTAGRTGPLAEINVTPLIDVMLVLLIIFIVTAPMVTRPIPLQLPQRSERPVDRPDPPPPIALHLDAANQLTWDGTPVAMSQLQGRLQEQAAEHAGNLPQLRISTDANAEYEGLVKILAAAEASGMNRIALEH</sequence>
<evidence type="ECO:0000256" key="4">
    <source>
        <dbReference type="ARBA" id="ARBA00011471"/>
    </source>
</evidence>
<name>E6WW49_PSEUU</name>
<keyword evidence="15" id="KW-1185">Reference proteome</keyword>
<keyword evidence="10 13" id="KW-1133">Transmembrane helix</keyword>
<gene>
    <name evidence="14" type="ordered locus">Psesu_2713</name>
</gene>
<keyword evidence="7" id="KW-0997">Cell inner membrane</keyword>
<keyword evidence="6" id="KW-1003">Cell membrane</keyword>
<keyword evidence="9 12" id="KW-0653">Protein transport</keyword>